<dbReference type="InterPro" id="IPR012854">
    <property type="entry name" value="Cu_amine_oxidase-like_N"/>
</dbReference>
<dbReference type="InterPro" id="IPR036582">
    <property type="entry name" value="Mao_N_sf"/>
</dbReference>
<dbReference type="Proteomes" id="UP000366051">
    <property type="component" value="Chromosome"/>
</dbReference>
<accession>A0A5Q2N9G1</accession>
<name>A0A5Q2N9G1_9FIRM</name>
<dbReference type="Gene3D" id="3.90.1150.140">
    <property type="match status" value="1"/>
</dbReference>
<keyword evidence="5" id="KW-1185">Reference proteome</keyword>
<evidence type="ECO:0000313" key="5">
    <source>
        <dbReference type="Proteomes" id="UP000366051"/>
    </source>
</evidence>
<dbReference type="Gene3D" id="3.30.457.10">
    <property type="entry name" value="Copper amine oxidase-like, N-terminal domain"/>
    <property type="match status" value="1"/>
</dbReference>
<evidence type="ECO:0000259" key="2">
    <source>
        <dbReference type="Pfam" id="PF07833"/>
    </source>
</evidence>
<dbReference type="GO" id="GO:0033922">
    <property type="term" value="F:peptidoglycan beta-N-acetylmuramidase activity"/>
    <property type="evidence" value="ECO:0007669"/>
    <property type="project" value="InterPro"/>
</dbReference>
<dbReference type="EMBL" id="CP045875">
    <property type="protein sequence ID" value="QGG49135.1"/>
    <property type="molecule type" value="Genomic_DNA"/>
</dbReference>
<evidence type="ECO:0000259" key="3">
    <source>
        <dbReference type="Pfam" id="PF20732"/>
    </source>
</evidence>
<dbReference type="KEGG" id="hcv:FTV88_3060"/>
<proteinExistence type="predicted"/>
<dbReference type="InterPro" id="IPR048503">
    <property type="entry name" value="NamZ_C"/>
</dbReference>
<dbReference type="InterPro" id="IPR008302">
    <property type="entry name" value="NamZ"/>
</dbReference>
<dbReference type="Pfam" id="PF07833">
    <property type="entry name" value="Cu_amine_oxidN1"/>
    <property type="match status" value="1"/>
</dbReference>
<dbReference type="Pfam" id="PF20732">
    <property type="entry name" value="NamZ_C"/>
    <property type="match status" value="1"/>
</dbReference>
<feature type="domain" description="Peptidoglycan beta-N-acetylmuramidase NamZ N-terminal" evidence="1">
    <location>
        <begin position="78"/>
        <end position="277"/>
    </location>
</feature>
<protein>
    <submittedName>
        <fullName evidence="4">Uncharacterized protein</fullName>
    </submittedName>
</protein>
<feature type="domain" description="Peptidoglycan beta-N-acetylmuramidase NamZ C-terminal" evidence="3">
    <location>
        <begin position="282"/>
        <end position="425"/>
    </location>
</feature>
<dbReference type="InterPro" id="IPR048502">
    <property type="entry name" value="NamZ_N"/>
</dbReference>
<dbReference type="SUPFAM" id="SSF55383">
    <property type="entry name" value="Copper amine oxidase, domain N"/>
    <property type="match status" value="1"/>
</dbReference>
<dbReference type="AlphaFoldDB" id="A0A5Q2N9G1"/>
<reference evidence="5" key="1">
    <citation type="submission" date="2019-11" db="EMBL/GenBank/DDBJ databases">
        <title>Genome sequence of Heliorestis convoluta strain HH, an alkaliphilic and minimalistic phototrophic bacterium from a soda lake in Egypt.</title>
        <authorList>
            <person name="Dewey E.D."/>
            <person name="Stokes L.M."/>
            <person name="Burchell B.M."/>
            <person name="Shaffer K.N."/>
            <person name="Huntington A.M."/>
            <person name="Baker J.M."/>
            <person name="Nadendla S."/>
            <person name="Giglio M.G."/>
            <person name="Touchman J.W."/>
            <person name="Blankenship R.E."/>
            <person name="Madigan M.T."/>
            <person name="Sattley W.M."/>
        </authorList>
    </citation>
    <scope>NUCLEOTIDE SEQUENCE [LARGE SCALE GENOMIC DNA]</scope>
    <source>
        <strain evidence="5">HH</strain>
    </source>
</reference>
<sequence>MSKRATILTNSYSVLSKKLKERGKAMKKRWLSLILIALLLLPLHTFSPSGISEAAQQFKLGNEVLMEKYHHLIAGKKVGLVTNQSGVNRQGVSTIDVLAKDLTVQLVALYAPEHGIDGVAKAGEHVKSYDHPKLKIPVYSLYGSTRMPTEDMLRNVDVLLFDIQDIGARTYTYISTLHNVMVAAQKYDKPVIILDRPNPVGGIHVEGPVLEDLYKSFVGIDNIPKAHGMTVGEMALFFNRNINATITVIAMEGYNRNMIYQDTGLSWVQTSPNIPDIESVFGYMATGLGEGTGIHMRDTFKWIGSRDLNAQRYANLLNSAGLPGVTFIAEPYYNGLIGGVRLHITDYHQFNPARTGIYALAFAYQIGDFKVPKSSASNIVMFDKVMGTNKIGQFLEQKMSPQEIEARYAPALERFKAERENYLIYGYAPGYQPPMSQRIAVFVNDQEIDFDVDPYIDQNDRLMVPVRFIVEALGAQVQWHGPTQKVTITKGNRNSQFTIGSNIAYVNGTRMVYDTHPVIRHDRTMVPTRYVAESMGATVEWIEETRTVLIELTS</sequence>
<evidence type="ECO:0000259" key="1">
    <source>
        <dbReference type="Pfam" id="PF07075"/>
    </source>
</evidence>
<evidence type="ECO:0000313" key="4">
    <source>
        <dbReference type="EMBL" id="QGG49135.1"/>
    </source>
</evidence>
<dbReference type="Gene3D" id="3.40.50.12170">
    <property type="entry name" value="Uncharacterised protein PF07075, DUF1343"/>
    <property type="match status" value="1"/>
</dbReference>
<dbReference type="PANTHER" id="PTHR42915">
    <property type="entry name" value="HYPOTHETICAL 460 KDA PROTEIN IN FEUA-SIGW INTERGENIC REGION [PRECURSOR]"/>
    <property type="match status" value="1"/>
</dbReference>
<dbReference type="Pfam" id="PF07075">
    <property type="entry name" value="NamZ_N"/>
    <property type="match status" value="1"/>
</dbReference>
<feature type="domain" description="Copper amine oxidase-like N-terminal" evidence="2">
    <location>
        <begin position="443"/>
        <end position="550"/>
    </location>
</feature>
<dbReference type="PANTHER" id="PTHR42915:SF1">
    <property type="entry name" value="PEPTIDOGLYCAN BETA-N-ACETYLMURAMIDASE NAMZ"/>
    <property type="match status" value="1"/>
</dbReference>
<gene>
    <name evidence="4" type="ORF">FTV88_3060</name>
</gene>
<organism evidence="4 5">
    <name type="scientific">Heliorestis convoluta</name>
    <dbReference type="NCBI Taxonomy" id="356322"/>
    <lineage>
        <taxon>Bacteria</taxon>
        <taxon>Bacillati</taxon>
        <taxon>Bacillota</taxon>
        <taxon>Clostridia</taxon>
        <taxon>Eubacteriales</taxon>
        <taxon>Heliobacteriaceae</taxon>
        <taxon>Heliorestis</taxon>
    </lineage>
</organism>